<dbReference type="Gene3D" id="3.30.420.40">
    <property type="match status" value="1"/>
</dbReference>
<protein>
    <recommendedName>
        <fullName evidence="5">Actin-like ATPase domain-containing protein</fullName>
    </recommendedName>
</protein>
<accession>A0A4U7AYC0</accession>
<gene>
    <name evidence="3" type="ORF">C1H76_6176</name>
</gene>
<evidence type="ECO:0000313" key="4">
    <source>
        <dbReference type="Proteomes" id="UP000308133"/>
    </source>
</evidence>
<dbReference type="Proteomes" id="UP000308133">
    <property type="component" value="Unassembled WGS sequence"/>
</dbReference>
<name>A0A4U7AYC0_9PEZI</name>
<dbReference type="PANTHER" id="PTHR14187:SF5">
    <property type="entry name" value="HEAT SHOCK 70 KDA PROTEIN 12A"/>
    <property type="match status" value="1"/>
</dbReference>
<dbReference type="InterPro" id="IPR043129">
    <property type="entry name" value="ATPase_NBD"/>
</dbReference>
<evidence type="ECO:0000313" key="3">
    <source>
        <dbReference type="EMBL" id="TKX21680.1"/>
    </source>
</evidence>
<organism evidence="3 4">
    <name type="scientific">Elsinoe australis</name>
    <dbReference type="NCBI Taxonomy" id="40998"/>
    <lineage>
        <taxon>Eukaryota</taxon>
        <taxon>Fungi</taxon>
        <taxon>Dikarya</taxon>
        <taxon>Ascomycota</taxon>
        <taxon>Pezizomycotina</taxon>
        <taxon>Dothideomycetes</taxon>
        <taxon>Dothideomycetidae</taxon>
        <taxon>Myriangiales</taxon>
        <taxon>Elsinoaceae</taxon>
        <taxon>Elsinoe</taxon>
    </lineage>
</organism>
<evidence type="ECO:0000256" key="2">
    <source>
        <dbReference type="ARBA" id="ARBA00022840"/>
    </source>
</evidence>
<evidence type="ECO:0008006" key="5">
    <source>
        <dbReference type="Google" id="ProtNLM"/>
    </source>
</evidence>
<keyword evidence="1" id="KW-0547">Nucleotide-binding</keyword>
<reference evidence="3 4" key="1">
    <citation type="submission" date="2018-02" db="EMBL/GenBank/DDBJ databases">
        <title>Draft genome sequences of Elsinoe sp., causing black scab on jojoba.</title>
        <authorList>
            <person name="Stodart B."/>
            <person name="Jeffress S."/>
            <person name="Ash G."/>
            <person name="Arun Chinnappa K."/>
        </authorList>
    </citation>
    <scope>NUCLEOTIDE SEQUENCE [LARGE SCALE GENOMIC DNA]</scope>
    <source>
        <strain evidence="3 4">Hillstone_2</strain>
    </source>
</reference>
<comment type="caution">
    <text evidence="3">The sequence shown here is derived from an EMBL/GenBank/DDBJ whole genome shotgun (WGS) entry which is preliminary data.</text>
</comment>
<dbReference type="GO" id="GO:0140662">
    <property type="term" value="F:ATP-dependent protein folding chaperone"/>
    <property type="evidence" value="ECO:0007669"/>
    <property type="project" value="InterPro"/>
</dbReference>
<proteinExistence type="predicted"/>
<dbReference type="EMBL" id="PTQR01000080">
    <property type="protein sequence ID" value="TKX21680.1"/>
    <property type="molecule type" value="Genomic_DNA"/>
</dbReference>
<dbReference type="AlphaFoldDB" id="A0A4U7AYC0"/>
<dbReference type="PRINTS" id="PR00301">
    <property type="entry name" value="HEATSHOCK70"/>
</dbReference>
<dbReference type="PANTHER" id="PTHR14187">
    <property type="entry name" value="ALPHA KINASE/ELONGATION FACTOR 2 KINASE"/>
    <property type="match status" value="1"/>
</dbReference>
<sequence length="592" mass="65126">MTAAASECIVVALDFGTSHSGVAIVHGTDARSPEKIEIVKSWPESNGVTSDKVPTILDYEADVEDPSWGYEVVPGVSNISYIRLLLDDRQEFPDWITKPDLVLRLHTAGKTTLQVITDYHSQLRDVATDELNKRFSAGLLSTNEIHWVLTVPAVWSDAAKQTTTDAAKAAGIDTNLHIISEPEAAAIWSLATMHSRDVQIGDVYIVCDAGGGTVDLITFQVQSLDPIRFKEVVSGTGGLCGSAFINFGFENLLKQKLGPHRFSEYRKRSPKMWKAAIDNFDQVIKPSFNPSKAKKRTRSFEIVMPGITDDKSVGIEDGVLTITSNEVEGLFAPVVKDVIRLIQKQKDAAVAAGTSPKDIILVGGLGQSAHLYNCIKLHFVDHIHTPSKKRSYSQMADRASNLSAKGDLVLLKPTYAWTAIVRGAALSGVNGVDIVSSRKARRHYGTVVNQRFDASCHTEDCRSWCLTEEEWKAGHQMSWFIRKGDETAAGVPILKDFYHTNSYDSKDIEIELWSCDEDEAPQTKGPGVYRLCSFKVAPSIVPAKAFGSCQTLTGKSYTKLRYKLGMHIGSGGLRFDFRVDDQVCGYVDAKFD</sequence>
<dbReference type="GO" id="GO:0005524">
    <property type="term" value="F:ATP binding"/>
    <property type="evidence" value="ECO:0007669"/>
    <property type="project" value="UniProtKB-KW"/>
</dbReference>
<dbReference type="InterPro" id="IPR013126">
    <property type="entry name" value="Hsp_70_fam"/>
</dbReference>
<dbReference type="CDD" id="cd10170">
    <property type="entry name" value="ASKHA_NBD_HSP70"/>
    <property type="match status" value="1"/>
</dbReference>
<dbReference type="Pfam" id="PF00012">
    <property type="entry name" value="HSP70"/>
    <property type="match status" value="1"/>
</dbReference>
<dbReference type="SUPFAM" id="SSF53067">
    <property type="entry name" value="Actin-like ATPase domain"/>
    <property type="match status" value="2"/>
</dbReference>
<evidence type="ECO:0000256" key="1">
    <source>
        <dbReference type="ARBA" id="ARBA00022741"/>
    </source>
</evidence>
<keyword evidence="2" id="KW-0067">ATP-binding</keyword>